<feature type="transmembrane region" description="Helical" evidence="1">
    <location>
        <begin position="110"/>
        <end position="130"/>
    </location>
</feature>
<proteinExistence type="predicted"/>
<comment type="caution">
    <text evidence="2">The sequence shown here is derived from an EMBL/GenBank/DDBJ whole genome shotgun (WGS) entry which is preliminary data.</text>
</comment>
<evidence type="ECO:0000313" key="3">
    <source>
        <dbReference type="Proteomes" id="UP000609726"/>
    </source>
</evidence>
<gene>
    <name evidence="2" type="ORF">F2P45_13400</name>
</gene>
<accession>A0ABX0NT60</accession>
<keyword evidence="1" id="KW-1133">Transmembrane helix</keyword>
<dbReference type="EMBL" id="WHJH01000013">
    <property type="protein sequence ID" value="NHZ90002.1"/>
    <property type="molecule type" value="Genomic_DNA"/>
</dbReference>
<keyword evidence="1" id="KW-0472">Membrane</keyword>
<reference evidence="2 3" key="1">
    <citation type="submission" date="2019-10" db="EMBL/GenBank/DDBJ databases">
        <title>Taxonomy of Antarctic Massilia spp.: description of Massilia rubra sp. nov., Massilia aquatica sp. nov., Massilia mucilaginosa sp. nov., Massilia frigida sp. nov. isolated from streams, lakes and regoliths.</title>
        <authorList>
            <person name="Holochova P."/>
            <person name="Sedlacek I."/>
            <person name="Kralova S."/>
            <person name="Maslanova I."/>
            <person name="Busse H.-J."/>
            <person name="Stankova E."/>
            <person name="Vrbovska V."/>
            <person name="Kovarovic V."/>
            <person name="Bartak M."/>
            <person name="Svec P."/>
            <person name="Pantucek R."/>
        </authorList>
    </citation>
    <scope>NUCLEOTIDE SEQUENCE [LARGE SCALE GENOMIC DNA]</scope>
    <source>
        <strain evidence="2 3">CCM 8733</strain>
    </source>
</reference>
<keyword evidence="3" id="KW-1185">Reference proteome</keyword>
<feature type="transmembrane region" description="Helical" evidence="1">
    <location>
        <begin position="33"/>
        <end position="52"/>
    </location>
</feature>
<name>A0ABX0NT60_9BURK</name>
<protein>
    <submittedName>
        <fullName evidence="2">Uncharacterized protein</fullName>
    </submittedName>
</protein>
<sequence length="215" mass="24203">MEGVLPLRGRMAFFYNEYLSMYKPARLTATPDAPFGGIVIVLAFLPGLIYILGFWHVFFMPVALWAGLGAALVANIVLGPRLTRKAQREIDRGMHDSVRPGGRFPWHERLTLHVLVGLAFFGWMMSALWLCAMVGAPALEERTFQAQAIRECKGPKCHVCKREARTILRFETVTTTLCVDEVQPPLRARESIIVRGYFHPLMIRIDAVRRAPAAP</sequence>
<dbReference type="Proteomes" id="UP000609726">
    <property type="component" value="Unassembled WGS sequence"/>
</dbReference>
<evidence type="ECO:0000256" key="1">
    <source>
        <dbReference type="SAM" id="Phobius"/>
    </source>
</evidence>
<organism evidence="2 3">
    <name type="scientific">Massilia mucilaginosa</name>
    <dbReference type="NCBI Taxonomy" id="2609282"/>
    <lineage>
        <taxon>Bacteria</taxon>
        <taxon>Pseudomonadati</taxon>
        <taxon>Pseudomonadota</taxon>
        <taxon>Betaproteobacteria</taxon>
        <taxon>Burkholderiales</taxon>
        <taxon>Oxalobacteraceae</taxon>
        <taxon>Telluria group</taxon>
        <taxon>Massilia</taxon>
    </lineage>
</organism>
<feature type="transmembrane region" description="Helical" evidence="1">
    <location>
        <begin position="58"/>
        <end position="78"/>
    </location>
</feature>
<keyword evidence="1" id="KW-0812">Transmembrane</keyword>
<evidence type="ECO:0000313" key="2">
    <source>
        <dbReference type="EMBL" id="NHZ90002.1"/>
    </source>
</evidence>